<keyword evidence="4" id="KW-1185">Reference proteome</keyword>
<comment type="caution">
    <text evidence="3">The sequence shown here is derived from an EMBL/GenBank/DDBJ whole genome shotgun (WGS) entry which is preliminary data.</text>
</comment>
<dbReference type="Pfam" id="PF13786">
    <property type="entry name" value="DUF4179"/>
    <property type="match status" value="1"/>
</dbReference>
<keyword evidence="1" id="KW-1133">Transmembrane helix</keyword>
<dbReference type="PATRIC" id="fig|189381.12.peg.2699"/>
<proteinExistence type="predicted"/>
<feature type="domain" description="DUF4179" evidence="2">
    <location>
        <begin position="45"/>
        <end position="104"/>
    </location>
</feature>
<evidence type="ECO:0000259" key="2">
    <source>
        <dbReference type="Pfam" id="PF13786"/>
    </source>
</evidence>
<gene>
    <name evidence="3" type="ORF">AF331_13260</name>
</gene>
<dbReference type="Pfam" id="PF13222">
    <property type="entry name" value="DUF4030"/>
    <property type="match status" value="1"/>
</dbReference>
<protein>
    <recommendedName>
        <fullName evidence="2">DUF4179 domain-containing protein</fullName>
    </recommendedName>
</protein>
<keyword evidence="1" id="KW-0812">Transmembrane</keyword>
<dbReference type="InterPro" id="IPR025108">
    <property type="entry name" value="DUF4030"/>
</dbReference>
<evidence type="ECO:0000313" key="3">
    <source>
        <dbReference type="EMBL" id="KON84964.1"/>
    </source>
</evidence>
<accession>A0A0M0G543</accession>
<keyword evidence="1" id="KW-0472">Membrane</keyword>
<dbReference type="OrthoDB" id="2455196at2"/>
<name>A0A0M0G543_9BACI</name>
<dbReference type="InterPro" id="IPR025436">
    <property type="entry name" value="DUF4179"/>
</dbReference>
<evidence type="ECO:0000256" key="1">
    <source>
        <dbReference type="SAM" id="Phobius"/>
    </source>
</evidence>
<dbReference type="EMBL" id="LGUE01000004">
    <property type="protein sequence ID" value="KON84964.1"/>
    <property type="molecule type" value="Genomic_DNA"/>
</dbReference>
<evidence type="ECO:0000313" key="4">
    <source>
        <dbReference type="Proteomes" id="UP000037405"/>
    </source>
</evidence>
<organism evidence="3 4">
    <name type="scientific">Rossellomorea marisflavi</name>
    <dbReference type="NCBI Taxonomy" id="189381"/>
    <lineage>
        <taxon>Bacteria</taxon>
        <taxon>Bacillati</taxon>
        <taxon>Bacillota</taxon>
        <taxon>Bacilli</taxon>
        <taxon>Bacillales</taxon>
        <taxon>Bacillaceae</taxon>
        <taxon>Rossellomorea</taxon>
    </lineage>
</organism>
<dbReference type="AlphaFoldDB" id="A0A0M0G543"/>
<dbReference type="RefSeq" id="WP_053428566.1">
    <property type="nucleotide sequence ID" value="NZ_LGUE01000004.1"/>
</dbReference>
<dbReference type="Proteomes" id="UP000037405">
    <property type="component" value="Unassembled WGS sequence"/>
</dbReference>
<sequence>MKEPWTNEMKEQIDDIHIPEERLNRSIEVAIHRGKKERRKFPVNRFLLTASAAVVLFGLFVGSAFVSPAMASMVAKIPYLGKIVVPENGEDVVQEIADELEEKYTIMGMGVSYPEKVIRISIGGDNSYYTKVKSEVERDVKDILKKRHHDAYGVEVNRGREEVMEPTEEEKRNSQEFMTIYDELAKEADKRGIGLLQTSVDYGSRELQFEIPSNEDTEEEIKEILDGTVSSHGMDEINVSFKKINMDKRDQDKRWREILTLLQDDLLGKQEYNVRMVGYSVHPEPEIQAFLSISKKDVDAKAFAEELEKAIDEVLQSDKLSSKVKDDDYHINIYSKEDKILN</sequence>
<reference evidence="4" key="1">
    <citation type="submission" date="2015-07" db="EMBL/GenBank/DDBJ databases">
        <title>Fjat-14235 jcm11544.</title>
        <authorList>
            <person name="Liu B."/>
            <person name="Wang J."/>
            <person name="Zhu Y."/>
            <person name="Liu G."/>
            <person name="Chen Q."/>
            <person name="Chen Z."/>
            <person name="Lan J."/>
            <person name="Che J."/>
            <person name="Ge C."/>
            <person name="Shi H."/>
            <person name="Pan Z."/>
            <person name="Liu X."/>
        </authorList>
    </citation>
    <scope>NUCLEOTIDE SEQUENCE [LARGE SCALE GENOMIC DNA]</scope>
    <source>
        <strain evidence="4">JCM 11544</strain>
    </source>
</reference>
<feature type="transmembrane region" description="Helical" evidence="1">
    <location>
        <begin position="46"/>
        <end position="66"/>
    </location>
</feature>